<evidence type="ECO:0000256" key="1">
    <source>
        <dbReference type="ARBA" id="ARBA00022723"/>
    </source>
</evidence>
<feature type="binding site" evidence="4">
    <location>
        <position position="15"/>
    </location>
    <ligand>
        <name>Zn(2+)</name>
        <dbReference type="ChEBI" id="CHEBI:29105"/>
    </ligand>
</feature>
<dbReference type="Pfam" id="PF02585">
    <property type="entry name" value="PIG-L"/>
    <property type="match status" value="1"/>
</dbReference>
<dbReference type="HAMAP" id="MF_01696">
    <property type="entry name" value="MshB"/>
    <property type="match status" value="1"/>
</dbReference>
<dbReference type="GO" id="GO:0035595">
    <property type="term" value="F:N-acetylglucosaminylinositol deacetylase activity"/>
    <property type="evidence" value="ECO:0007669"/>
    <property type="project" value="UniProtKB-EC"/>
</dbReference>
<comment type="similarity">
    <text evidence="4">Belongs to the MshB deacetylase family.</text>
</comment>
<dbReference type="SUPFAM" id="SSF102588">
    <property type="entry name" value="LmbE-like"/>
    <property type="match status" value="1"/>
</dbReference>
<evidence type="ECO:0000256" key="2">
    <source>
        <dbReference type="ARBA" id="ARBA00022801"/>
    </source>
</evidence>
<sequence length="301" mass="32216">MNDRRLLLVHAHPDDETIGTGATMAKYAAEGAGVTLVTCTLGDEGEVIPPGLAHLTSDRDDALGGHRIGELAAACAALGVTDHRFLGGPGRWRDSGMMGVASNDHPAAFWRADLDEAAGELVKVIRETRPQVLVTYDENGFYGHPDHIQAHRVSARAFELAADPAFGEGEPWRIAKFYVTAVARATMRRTAQALVEAGTRFLPERVEDLPYGCADEDVTTEIDARAHIEAKFAAMRAHATQISVEAPWYALSNDVGQEVLAVEHYILRSGLPGSGAPAAPVEVGGLGEPYKPEDDLFAGID</sequence>
<evidence type="ECO:0000256" key="3">
    <source>
        <dbReference type="ARBA" id="ARBA00022833"/>
    </source>
</evidence>
<evidence type="ECO:0000313" key="5">
    <source>
        <dbReference type="EMBL" id="MFC3985953.1"/>
    </source>
</evidence>
<comment type="cofactor">
    <cofactor evidence="4">
        <name>Zn(2+)</name>
        <dbReference type="ChEBI" id="CHEBI:29105"/>
    </cofactor>
    <text evidence="4">Binds 1 zinc ion per subunit.</text>
</comment>
<keyword evidence="2 4" id="KW-0378">Hydrolase</keyword>
<keyword evidence="3 4" id="KW-0862">Zinc</keyword>
<dbReference type="PANTHER" id="PTHR12993">
    <property type="entry name" value="N-ACETYLGLUCOSAMINYL-PHOSPHATIDYLINOSITOL DE-N-ACETYLASE-RELATED"/>
    <property type="match status" value="1"/>
</dbReference>
<reference evidence="6" key="1">
    <citation type="journal article" date="2019" name="Int. J. Syst. Evol. Microbiol.">
        <title>The Global Catalogue of Microorganisms (GCM) 10K type strain sequencing project: providing services to taxonomists for standard genome sequencing and annotation.</title>
        <authorList>
            <consortium name="The Broad Institute Genomics Platform"/>
            <consortium name="The Broad Institute Genome Sequencing Center for Infectious Disease"/>
            <person name="Wu L."/>
            <person name="Ma J."/>
        </authorList>
    </citation>
    <scope>NUCLEOTIDE SEQUENCE [LARGE SCALE GENOMIC DNA]</scope>
    <source>
        <strain evidence="6">TBRC 7912</strain>
    </source>
</reference>
<dbReference type="NCBIfam" id="TIGR03445">
    <property type="entry name" value="mycothiol_MshB"/>
    <property type="match status" value="1"/>
</dbReference>
<gene>
    <name evidence="4 5" type="primary">mshB</name>
    <name evidence="5" type="ORF">ACFOYY_37900</name>
</gene>
<name>A0ABV8FEQ8_9ACTN</name>
<proteinExistence type="inferred from homology"/>
<dbReference type="Proteomes" id="UP001595698">
    <property type="component" value="Unassembled WGS sequence"/>
</dbReference>
<dbReference type="EC" id="3.5.1.103" evidence="4"/>
<feature type="binding site" evidence="4">
    <location>
        <position position="147"/>
    </location>
    <ligand>
        <name>Zn(2+)</name>
        <dbReference type="ChEBI" id="CHEBI:29105"/>
    </ligand>
</feature>
<keyword evidence="1 4" id="KW-0479">Metal-binding</keyword>
<keyword evidence="6" id="KW-1185">Reference proteome</keyword>
<dbReference type="InterPro" id="IPR024078">
    <property type="entry name" value="LmbE-like_dom_sf"/>
</dbReference>
<protein>
    <recommendedName>
        <fullName evidence="4">1D-myo-inositol 2-acetamido-2-deoxy-alpha-D-glucopyranoside deacetylase</fullName>
        <shortName evidence="4">GlcNAc-Ins deacetylase</shortName>
        <ecNumber evidence="4">3.5.1.103</ecNumber>
    </recommendedName>
    <alternativeName>
        <fullName evidence="4">N-acetyl-1-D-myo-inositol-2-amino-2-deoxy-alpha-D-glucopyranoside deacetylase</fullName>
    </alternativeName>
</protein>
<dbReference type="InterPro" id="IPR003737">
    <property type="entry name" value="GlcNAc_PI_deacetylase-related"/>
</dbReference>
<organism evidence="5 6">
    <name type="scientific">Streptosporangium jomthongense</name>
    <dbReference type="NCBI Taxonomy" id="1193683"/>
    <lineage>
        <taxon>Bacteria</taxon>
        <taxon>Bacillati</taxon>
        <taxon>Actinomycetota</taxon>
        <taxon>Actinomycetes</taxon>
        <taxon>Streptosporangiales</taxon>
        <taxon>Streptosporangiaceae</taxon>
        <taxon>Streptosporangium</taxon>
    </lineage>
</organism>
<dbReference type="RefSeq" id="WP_386196082.1">
    <property type="nucleotide sequence ID" value="NZ_JBHSBC010000049.1"/>
</dbReference>
<evidence type="ECO:0000256" key="4">
    <source>
        <dbReference type="HAMAP-Rule" id="MF_01696"/>
    </source>
</evidence>
<dbReference type="EMBL" id="JBHSBC010000049">
    <property type="protein sequence ID" value="MFC3985953.1"/>
    <property type="molecule type" value="Genomic_DNA"/>
</dbReference>
<dbReference type="PANTHER" id="PTHR12993:SF26">
    <property type="entry name" value="1D-MYO-INOSITOL 2-ACETAMIDO-2-DEOXY-ALPHA-D-GLUCOPYRANOSIDE DEACETYLASE"/>
    <property type="match status" value="1"/>
</dbReference>
<dbReference type="InterPro" id="IPR017810">
    <property type="entry name" value="Mycothiol_biosynthesis_MshB"/>
</dbReference>
<accession>A0ABV8FEQ8</accession>
<comment type="catalytic activity">
    <reaction evidence="4">
        <text>1D-myo-inositol 2-acetamido-2-deoxy-alpha-D-glucopyranoside + H2O = 1D-myo-inositol 2-amino-2-deoxy-alpha-D-glucopyranoside + acetate</text>
        <dbReference type="Rhea" id="RHEA:26180"/>
        <dbReference type="ChEBI" id="CHEBI:15377"/>
        <dbReference type="ChEBI" id="CHEBI:30089"/>
        <dbReference type="ChEBI" id="CHEBI:52442"/>
        <dbReference type="ChEBI" id="CHEBI:58886"/>
        <dbReference type="EC" id="3.5.1.103"/>
    </reaction>
</comment>
<comment type="function">
    <text evidence="4">Catalyzes the deacetylation of 1D-myo-inositol 2-acetamido-2-deoxy-alpha-D-glucopyranoside (GlcNAc-Ins) in the mycothiol biosynthesis pathway.</text>
</comment>
<comment type="caution">
    <text evidence="5">The sequence shown here is derived from an EMBL/GenBank/DDBJ whole genome shotgun (WGS) entry which is preliminary data.</text>
</comment>
<evidence type="ECO:0000313" key="6">
    <source>
        <dbReference type="Proteomes" id="UP001595698"/>
    </source>
</evidence>
<dbReference type="Gene3D" id="3.40.50.10320">
    <property type="entry name" value="LmbE-like"/>
    <property type="match status" value="1"/>
</dbReference>
<feature type="binding site" evidence="4">
    <location>
        <position position="12"/>
    </location>
    <ligand>
        <name>Zn(2+)</name>
        <dbReference type="ChEBI" id="CHEBI:29105"/>
    </ligand>
</feature>